<dbReference type="NCBIfam" id="TIGR02492">
    <property type="entry name" value="flgK_ends"/>
    <property type="match status" value="1"/>
</dbReference>
<feature type="domain" description="Flagellar basal-body/hook protein C-terminal" evidence="7">
    <location>
        <begin position="446"/>
        <end position="485"/>
    </location>
</feature>
<organism evidence="9 10">
    <name type="scientific">Propylenella binzhouense</name>
    <dbReference type="NCBI Taxonomy" id="2555902"/>
    <lineage>
        <taxon>Bacteria</taxon>
        <taxon>Pseudomonadati</taxon>
        <taxon>Pseudomonadota</taxon>
        <taxon>Alphaproteobacteria</taxon>
        <taxon>Hyphomicrobiales</taxon>
        <taxon>Propylenellaceae</taxon>
        <taxon>Propylenella</taxon>
    </lineage>
</organism>
<keyword evidence="9" id="KW-0966">Cell projection</keyword>
<dbReference type="GO" id="GO:0009424">
    <property type="term" value="C:bacterial-type flagellum hook"/>
    <property type="evidence" value="ECO:0007669"/>
    <property type="project" value="InterPro"/>
</dbReference>
<keyword evidence="9" id="KW-0969">Cilium</keyword>
<comment type="similarity">
    <text evidence="3">Belongs to the flagella basal body rod proteins family.</text>
</comment>
<dbReference type="Pfam" id="PF22638">
    <property type="entry name" value="FlgK_D1"/>
    <property type="match status" value="1"/>
</dbReference>
<evidence type="ECO:0000256" key="3">
    <source>
        <dbReference type="ARBA" id="ARBA00009677"/>
    </source>
</evidence>
<comment type="subcellular location">
    <subcellularLocation>
        <location evidence="1">Bacterial flagellum</location>
    </subcellularLocation>
    <subcellularLocation>
        <location evidence="2">Secreted</location>
    </subcellularLocation>
</comment>
<dbReference type="Pfam" id="PF06429">
    <property type="entry name" value="Flg_bbr_C"/>
    <property type="match status" value="1"/>
</dbReference>
<dbReference type="RefSeq" id="WP_161139310.1">
    <property type="nucleotide sequence ID" value="NZ_SPKJ01000008.1"/>
</dbReference>
<dbReference type="SUPFAM" id="SSF64518">
    <property type="entry name" value="Phase 1 flagellin"/>
    <property type="match status" value="1"/>
</dbReference>
<dbReference type="GO" id="GO:0005576">
    <property type="term" value="C:extracellular region"/>
    <property type="evidence" value="ECO:0007669"/>
    <property type="project" value="UniProtKB-SubCell"/>
</dbReference>
<feature type="domain" description="Flagellar hook-associated protein FlgK helical" evidence="8">
    <location>
        <begin position="101"/>
        <end position="308"/>
    </location>
</feature>
<proteinExistence type="inferred from homology"/>
<evidence type="ECO:0000259" key="7">
    <source>
        <dbReference type="Pfam" id="PF06429"/>
    </source>
</evidence>
<keyword evidence="9" id="KW-0282">Flagellum</keyword>
<evidence type="ECO:0000313" key="9">
    <source>
        <dbReference type="EMBL" id="MYZ46964.1"/>
    </source>
</evidence>
<dbReference type="GO" id="GO:0044780">
    <property type="term" value="P:bacterial-type flagellum assembly"/>
    <property type="evidence" value="ECO:0007669"/>
    <property type="project" value="InterPro"/>
</dbReference>
<evidence type="ECO:0000259" key="8">
    <source>
        <dbReference type="Pfam" id="PF22638"/>
    </source>
</evidence>
<dbReference type="InterPro" id="IPR053927">
    <property type="entry name" value="FlgK_helical"/>
</dbReference>
<dbReference type="Proteomes" id="UP000773614">
    <property type="component" value="Unassembled WGS sequence"/>
</dbReference>
<keyword evidence="10" id="KW-1185">Reference proteome</keyword>
<reference evidence="9" key="1">
    <citation type="submission" date="2019-03" db="EMBL/GenBank/DDBJ databases">
        <title>Afifella sp. nov., isolated from activated sludge.</title>
        <authorList>
            <person name="Li Q."/>
            <person name="Liu Y."/>
        </authorList>
    </citation>
    <scope>NUCLEOTIDE SEQUENCE</scope>
    <source>
        <strain evidence="9">L72</strain>
    </source>
</reference>
<dbReference type="PANTHER" id="PTHR30033:SF1">
    <property type="entry name" value="FLAGELLAR HOOK-ASSOCIATED PROTEIN 1"/>
    <property type="match status" value="1"/>
</dbReference>
<evidence type="ECO:0000256" key="2">
    <source>
        <dbReference type="ARBA" id="ARBA00004613"/>
    </source>
</evidence>
<evidence type="ECO:0000256" key="1">
    <source>
        <dbReference type="ARBA" id="ARBA00004365"/>
    </source>
</evidence>
<evidence type="ECO:0000256" key="4">
    <source>
        <dbReference type="ARBA" id="ARBA00016244"/>
    </source>
</evidence>
<dbReference type="EMBL" id="SPKJ01000008">
    <property type="protein sequence ID" value="MYZ46964.1"/>
    <property type="molecule type" value="Genomic_DNA"/>
</dbReference>
<dbReference type="InterPro" id="IPR002371">
    <property type="entry name" value="FlgK"/>
</dbReference>
<keyword evidence="5" id="KW-0964">Secreted</keyword>
<dbReference type="GO" id="GO:0005198">
    <property type="term" value="F:structural molecule activity"/>
    <property type="evidence" value="ECO:0007669"/>
    <property type="project" value="InterPro"/>
</dbReference>
<keyword evidence="6" id="KW-0975">Bacterial flagellum</keyword>
<name>A0A964T2Z0_9HYPH</name>
<dbReference type="InterPro" id="IPR010930">
    <property type="entry name" value="Flg_bb/hook_C_dom"/>
</dbReference>
<evidence type="ECO:0000256" key="6">
    <source>
        <dbReference type="ARBA" id="ARBA00023143"/>
    </source>
</evidence>
<accession>A0A964T2Z0</accession>
<evidence type="ECO:0000313" key="10">
    <source>
        <dbReference type="Proteomes" id="UP000773614"/>
    </source>
</evidence>
<protein>
    <recommendedName>
        <fullName evidence="4">Flagellar hook-associated protein 1</fullName>
    </recommendedName>
</protein>
<evidence type="ECO:0000256" key="5">
    <source>
        <dbReference type="ARBA" id="ARBA00022525"/>
    </source>
</evidence>
<comment type="caution">
    <text evidence="9">The sequence shown here is derived from an EMBL/GenBank/DDBJ whole genome shotgun (WGS) entry which is preliminary data.</text>
</comment>
<dbReference type="AlphaFoldDB" id="A0A964T2Z0"/>
<dbReference type="OrthoDB" id="7181295at2"/>
<gene>
    <name evidence="9" type="primary">flgK</name>
    <name evidence="9" type="ORF">E4O86_04470</name>
</gene>
<sequence>MSLSAALNTAQSSVRAVASQTAVVSRNITGAGDPGYTRKIAAVLTAADGSVRGVAVSRASDQALQDRLLRATSTSAGAQVLADGLEAIRAGLGTDYARSPAAGLASLRDALQLYAASPNDELAAQDVLTAAGTLVQSLHEGTEAVQSVRAEADEAIAASVDHVTATLAKFQDVNTAIVRGTAAGTDVTALLDTRDQLLGDLSSEIGITVQVRANNDMAIYTDSGVPLFDKVARSVTFEPAQAFAAGVSGNPVFVDGVPVTGEGGMPIRSGKLTGLVELRDGATVEYQRQLDEIARGVIEAFAETPADGSAAPVRPGLFTYPGDPAMPAEGGVLEGLAAAISVNPNADPAQGGSLLRIRDGGLSDPSNPAYVSNPEGDAGFSDRIEALFEAITAARSFETGGASGTDSDLLAFANGSIGWLESARQTASSDADYQAAFLDRAGEAFSNATGVNLDDELTEMLRLERSYQASAKLLSTVDSMLASLLEVA</sequence>
<dbReference type="PANTHER" id="PTHR30033">
    <property type="entry name" value="FLAGELLAR HOOK-ASSOCIATED PROTEIN 1"/>
    <property type="match status" value="1"/>
</dbReference>